<dbReference type="PANTHER" id="PTHR12732">
    <property type="entry name" value="UNCHARACTERIZED PROTEASOME COMPONENT REGION PCI-CONTAINING"/>
    <property type="match status" value="1"/>
</dbReference>
<sequence>MSLDHFLNEVRSASVNSIGRDGSEQFANLLSVNLTTHQTAVRVSTLQKELQANQSLDLDKLVESQNYYDNDWLPFNSIVVSYLKFCRDINPRSILQSHDLLLYFYNDLSIAFLNNTYGNHMSKLMFETTKYLVPMMKRVDFFLNLQNNGKKFKRLIFVSTILTKVFNHLRSLKGQSNKKQLILFIVNNLNKVYFTINNPLLCANIFANMNLLNLKLSQYPKAQQIEYRYILGKYYMIKNQFTKAFHHLQWSYMKSSKIANEKNTLRILRLLIPVSLLTGRIPSKQALSISPEFQQHYYPLIKYLLTGNHIGFQKYLFDNQEYFKNKLLLIPLAQRSKILIFRNLLFNIMMWTQSTRFSYDQIGTTLRLSIGSPQQQSQLFGDQYLFQIINEPIDDSFIENVCVSLNENGMIKGNVLSRARTLVCSKKEPFTNIPAVYDRLFGPSSNEKWMDL</sequence>
<dbReference type="GO" id="GO:0006368">
    <property type="term" value="P:transcription elongation by RNA polymerase II"/>
    <property type="evidence" value="ECO:0007669"/>
    <property type="project" value="TreeGrafter"/>
</dbReference>
<accession>K0KN12</accession>
<evidence type="ECO:0000313" key="2">
    <source>
        <dbReference type="Proteomes" id="UP000009328"/>
    </source>
</evidence>
<gene>
    <name evidence="1" type="ORF">BN7_6250</name>
</gene>
<dbReference type="GO" id="GO:0000973">
    <property type="term" value="P:post-transcriptional tethering of RNA polymerase II gene DNA at nuclear periphery"/>
    <property type="evidence" value="ECO:0007669"/>
    <property type="project" value="TreeGrafter"/>
</dbReference>
<dbReference type="eggNOG" id="KOG2688">
    <property type="taxonomic scope" value="Eukaryota"/>
</dbReference>
<organism evidence="1 2">
    <name type="scientific">Wickerhamomyces ciferrii (strain ATCC 14091 / BCRC 22168 / CBS 111 / JCM 3599 / NBRC 0793 / NRRL Y-1031 F-60-10)</name>
    <name type="common">Yeast</name>
    <name type="synonym">Pichia ciferrii</name>
    <dbReference type="NCBI Taxonomy" id="1206466"/>
    <lineage>
        <taxon>Eukaryota</taxon>
        <taxon>Fungi</taxon>
        <taxon>Dikarya</taxon>
        <taxon>Ascomycota</taxon>
        <taxon>Saccharomycotina</taxon>
        <taxon>Saccharomycetes</taxon>
        <taxon>Phaffomycetales</taxon>
        <taxon>Wickerhamomycetaceae</taxon>
        <taxon>Wickerhamomyces</taxon>
    </lineage>
</organism>
<dbReference type="HOGENOM" id="CLU_048936_0_0_1"/>
<dbReference type="SMART" id="SM00753">
    <property type="entry name" value="PAM"/>
    <property type="match status" value="1"/>
</dbReference>
<dbReference type="GO" id="GO:0003723">
    <property type="term" value="F:RNA binding"/>
    <property type="evidence" value="ECO:0007669"/>
    <property type="project" value="InterPro"/>
</dbReference>
<dbReference type="GO" id="GO:0070390">
    <property type="term" value="C:transcription export complex 2"/>
    <property type="evidence" value="ECO:0007669"/>
    <property type="project" value="TreeGrafter"/>
</dbReference>
<dbReference type="GO" id="GO:0003690">
    <property type="term" value="F:double-stranded DNA binding"/>
    <property type="evidence" value="ECO:0007669"/>
    <property type="project" value="InterPro"/>
</dbReference>
<keyword evidence="2" id="KW-1185">Reference proteome</keyword>
<dbReference type="STRING" id="1206466.K0KN12"/>
<reference evidence="1 2" key="1">
    <citation type="journal article" date="2012" name="Eukaryot. Cell">
        <title>Draft genome sequence of Wickerhamomyces ciferrii NRRL Y-1031 F-60-10.</title>
        <authorList>
            <person name="Schneider J."/>
            <person name="Andrea H."/>
            <person name="Blom J."/>
            <person name="Jaenicke S."/>
            <person name="Ruckert C."/>
            <person name="Schorsch C."/>
            <person name="Szczepanowski R."/>
            <person name="Farwick M."/>
            <person name="Goesmann A."/>
            <person name="Puhler A."/>
            <person name="Schaffer S."/>
            <person name="Tauch A."/>
            <person name="Kohler T."/>
            <person name="Brinkrolf K."/>
        </authorList>
    </citation>
    <scope>NUCLEOTIDE SEQUENCE [LARGE SCALE GENOMIC DNA]</scope>
    <source>
        <strain evidence="2">ATCC 14091 / BCRC 22168 / CBS 111 / JCM 3599 / NBRC 0793 / NRRL Y-1031 F-60-10</strain>
    </source>
</reference>
<dbReference type="PANTHER" id="PTHR12732:SF8">
    <property type="entry name" value="NUCLEAR MRNA EXPORT PROTEIN THP1"/>
    <property type="match status" value="1"/>
</dbReference>
<dbReference type="FunCoup" id="K0KN12">
    <property type="interactions" value="109"/>
</dbReference>
<dbReference type="InterPro" id="IPR045114">
    <property type="entry name" value="Csn12-like"/>
</dbReference>
<dbReference type="InParanoid" id="K0KN12"/>
<evidence type="ECO:0000313" key="1">
    <source>
        <dbReference type="EMBL" id="CCH46655.1"/>
    </source>
</evidence>
<comment type="caution">
    <text evidence="1">The sequence shown here is derived from an EMBL/GenBank/DDBJ whole genome shotgun (WGS) entry which is preliminary data.</text>
</comment>
<dbReference type="EMBL" id="CAIF01000259">
    <property type="protein sequence ID" value="CCH46655.1"/>
    <property type="molecule type" value="Genomic_DNA"/>
</dbReference>
<dbReference type="GO" id="GO:0016973">
    <property type="term" value="P:poly(A)+ mRNA export from nucleus"/>
    <property type="evidence" value="ECO:0007669"/>
    <property type="project" value="TreeGrafter"/>
</dbReference>
<protein>
    <submittedName>
        <fullName evidence="1">PCI domain-containing protein 2</fullName>
    </submittedName>
</protein>
<dbReference type="AlphaFoldDB" id="K0KN12"/>
<name>K0KN12_WICCF</name>
<proteinExistence type="predicted"/>
<dbReference type="Proteomes" id="UP000009328">
    <property type="component" value="Unassembled WGS sequence"/>
</dbReference>